<comment type="caution">
    <text evidence="3">The sequence shown here is derived from an EMBL/GenBank/DDBJ whole genome shotgun (WGS) entry which is preliminary data.</text>
</comment>
<dbReference type="EMBL" id="JAFHLR010000025">
    <property type="protein sequence ID" value="KAG5477134.1"/>
    <property type="molecule type" value="Genomic_DNA"/>
</dbReference>
<evidence type="ECO:0000313" key="4">
    <source>
        <dbReference type="Proteomes" id="UP000674143"/>
    </source>
</evidence>
<feature type="region of interest" description="Disordered" evidence="1">
    <location>
        <begin position="1"/>
        <end position="31"/>
    </location>
</feature>
<evidence type="ECO:0000256" key="2">
    <source>
        <dbReference type="SAM" id="Phobius"/>
    </source>
</evidence>
<dbReference type="RefSeq" id="XP_067062545.1">
    <property type="nucleotide sequence ID" value="XM_067206336.1"/>
</dbReference>
<dbReference type="GeneID" id="92360270"/>
<evidence type="ECO:0000313" key="3">
    <source>
        <dbReference type="EMBL" id="KAG5477134.1"/>
    </source>
</evidence>
<reference evidence="3 4" key="1">
    <citation type="submission" date="2021-02" db="EMBL/GenBank/DDBJ databases">
        <title>Leishmania (Mundinia) orientalis Genome sequencing and assembly.</title>
        <authorList>
            <person name="Almutairi H."/>
            <person name="Gatherer D."/>
        </authorList>
    </citation>
    <scope>NUCLEOTIDE SEQUENCE [LARGE SCALE GENOMIC DNA]</scope>
    <source>
        <strain evidence="3">LSCM4</strain>
    </source>
</reference>
<gene>
    <name evidence="3" type="ORF">LSCM4_04351</name>
</gene>
<keyword evidence="4" id="KW-1185">Reference proteome</keyword>
<protein>
    <submittedName>
        <fullName evidence="3">Uncharacterized protein</fullName>
    </submittedName>
</protein>
<keyword evidence="2" id="KW-0812">Transmembrane</keyword>
<dbReference type="Proteomes" id="UP000674143">
    <property type="component" value="Chromosome 25"/>
</dbReference>
<feature type="transmembrane region" description="Helical" evidence="2">
    <location>
        <begin position="42"/>
        <end position="61"/>
    </location>
</feature>
<organism evidence="3 4">
    <name type="scientific">Leishmania orientalis</name>
    <dbReference type="NCBI Taxonomy" id="2249476"/>
    <lineage>
        <taxon>Eukaryota</taxon>
        <taxon>Discoba</taxon>
        <taxon>Euglenozoa</taxon>
        <taxon>Kinetoplastea</taxon>
        <taxon>Metakinetoplastina</taxon>
        <taxon>Trypanosomatida</taxon>
        <taxon>Trypanosomatidae</taxon>
        <taxon>Leishmaniinae</taxon>
        <taxon>Leishmania</taxon>
    </lineage>
</organism>
<dbReference type="KEGG" id="loi:92360270"/>
<keyword evidence="2" id="KW-1133">Transmembrane helix</keyword>
<dbReference type="AlphaFoldDB" id="A0A836GNK7"/>
<sequence length="71" mass="8303">MPNAAVAKMRARSRQNQPRLTEEEKLKRREERELKRSRVPQWLAWSMIVIVIGSSLVNVYLSVVHSPKMTD</sequence>
<proteinExistence type="predicted"/>
<feature type="compositionally biased region" description="Basic and acidic residues" evidence="1">
    <location>
        <begin position="20"/>
        <end position="31"/>
    </location>
</feature>
<evidence type="ECO:0000256" key="1">
    <source>
        <dbReference type="SAM" id="MobiDB-lite"/>
    </source>
</evidence>
<accession>A0A836GNK7</accession>
<name>A0A836GNK7_9TRYP</name>
<keyword evidence="2" id="KW-0472">Membrane</keyword>